<dbReference type="GO" id="GO:0005737">
    <property type="term" value="C:cytoplasm"/>
    <property type="evidence" value="ECO:0007669"/>
    <property type="project" value="TreeGrafter"/>
</dbReference>
<feature type="domain" description="GAR" evidence="6">
    <location>
        <begin position="1"/>
        <end position="49"/>
    </location>
</feature>
<dbReference type="GO" id="GO:0001578">
    <property type="term" value="P:microtubule bundle formation"/>
    <property type="evidence" value="ECO:0007669"/>
    <property type="project" value="TreeGrafter"/>
</dbReference>
<dbReference type="PROSITE" id="PS51460">
    <property type="entry name" value="GAR"/>
    <property type="match status" value="1"/>
</dbReference>
<dbReference type="GO" id="GO:0031110">
    <property type="term" value="P:regulation of microtubule polymerization or depolymerization"/>
    <property type="evidence" value="ECO:0007669"/>
    <property type="project" value="TreeGrafter"/>
</dbReference>
<comment type="subcellular location">
    <subcellularLocation>
        <location evidence="1">Cytoplasm</location>
        <location evidence="1">Cytoskeleton</location>
    </subcellularLocation>
</comment>
<dbReference type="InterPro" id="IPR036534">
    <property type="entry name" value="GAR_dom_sf"/>
</dbReference>
<dbReference type="Pfam" id="PF02187">
    <property type="entry name" value="GAS2"/>
    <property type="match status" value="1"/>
</dbReference>
<feature type="compositionally biased region" description="Polar residues" evidence="5">
    <location>
        <begin position="121"/>
        <end position="130"/>
    </location>
</feature>
<feature type="compositionally biased region" description="Polar residues" evidence="5">
    <location>
        <begin position="176"/>
        <end position="194"/>
    </location>
</feature>
<dbReference type="GO" id="GO:1904825">
    <property type="term" value="P:protein localization to microtubule plus-end"/>
    <property type="evidence" value="ECO:0007669"/>
    <property type="project" value="TreeGrafter"/>
</dbReference>
<name>A0A0J7KZA9_LASNI</name>
<dbReference type="GO" id="GO:0008093">
    <property type="term" value="F:cytoskeletal anchor activity"/>
    <property type="evidence" value="ECO:0007669"/>
    <property type="project" value="TreeGrafter"/>
</dbReference>
<dbReference type="AlphaFoldDB" id="A0A0J7KZA9"/>
<evidence type="ECO:0000256" key="1">
    <source>
        <dbReference type="ARBA" id="ARBA00004245"/>
    </source>
</evidence>
<dbReference type="GO" id="GO:0051764">
    <property type="term" value="P:actin crosslink formation"/>
    <property type="evidence" value="ECO:0007669"/>
    <property type="project" value="TreeGrafter"/>
</dbReference>
<keyword evidence="3" id="KW-0206">Cytoskeleton</keyword>
<feature type="compositionally biased region" description="Basic and acidic residues" evidence="5">
    <location>
        <begin position="203"/>
        <end position="213"/>
    </location>
</feature>
<evidence type="ECO:0000256" key="5">
    <source>
        <dbReference type="SAM" id="MobiDB-lite"/>
    </source>
</evidence>
<gene>
    <name evidence="7" type="ORF">RF55_4141</name>
</gene>
<dbReference type="PANTHER" id="PTHR46756">
    <property type="entry name" value="TRANSGELIN"/>
    <property type="match status" value="1"/>
</dbReference>
<dbReference type="PANTHER" id="PTHR46756:SF18">
    <property type="entry name" value="GAS2-LIKE PROTEIN PICKLED EGGS"/>
    <property type="match status" value="1"/>
</dbReference>
<keyword evidence="4" id="KW-0175">Coiled coil</keyword>
<dbReference type="Proteomes" id="UP000036403">
    <property type="component" value="Unassembled WGS sequence"/>
</dbReference>
<feature type="compositionally biased region" description="Polar residues" evidence="5">
    <location>
        <begin position="143"/>
        <end position="152"/>
    </location>
</feature>
<evidence type="ECO:0000259" key="6">
    <source>
        <dbReference type="PROSITE" id="PS51460"/>
    </source>
</evidence>
<feature type="compositionally biased region" description="Basic and acidic residues" evidence="5">
    <location>
        <begin position="153"/>
        <end position="162"/>
    </location>
</feature>
<evidence type="ECO:0000256" key="4">
    <source>
        <dbReference type="SAM" id="Coils"/>
    </source>
</evidence>
<keyword evidence="8" id="KW-1185">Reference proteome</keyword>
<dbReference type="SMART" id="SM00243">
    <property type="entry name" value="GAS2"/>
    <property type="match status" value="1"/>
</dbReference>
<protein>
    <submittedName>
        <fullName evidence="7">Gas2-like protein 1 protein</fullName>
    </submittedName>
</protein>
<feature type="compositionally biased region" description="Low complexity" evidence="5">
    <location>
        <begin position="232"/>
        <end position="248"/>
    </location>
</feature>
<evidence type="ECO:0000256" key="2">
    <source>
        <dbReference type="ARBA" id="ARBA00022490"/>
    </source>
</evidence>
<dbReference type="GO" id="GO:0001725">
    <property type="term" value="C:stress fiber"/>
    <property type="evidence" value="ECO:0007669"/>
    <property type="project" value="TreeGrafter"/>
</dbReference>
<feature type="compositionally biased region" description="Polar residues" evidence="5">
    <location>
        <begin position="324"/>
        <end position="340"/>
    </location>
</feature>
<proteinExistence type="predicted"/>
<dbReference type="GO" id="GO:0005884">
    <property type="term" value="C:actin filament"/>
    <property type="evidence" value="ECO:0007669"/>
    <property type="project" value="TreeGrafter"/>
</dbReference>
<feature type="coiled-coil region" evidence="4">
    <location>
        <begin position="420"/>
        <end position="450"/>
    </location>
</feature>
<dbReference type="GO" id="GO:0035371">
    <property type="term" value="C:microtubule plus-end"/>
    <property type="evidence" value="ECO:0007669"/>
    <property type="project" value="TreeGrafter"/>
</dbReference>
<sequence length="515" mass="55712">MIHVAEGKYRIGDTKVTIYVRVLRSHVMVRVGGGWDTLSHYLEKHDPCRCRNSHRSMVSAKLIQKASGSFDLGNAQESGIKVPGEFTKRYIVEGGVARRAVERDDTPKYEPSIYNYKCSEDSSGSRSPTPSKEEQPPIETFGKDTTANTQKSPHGDGEHSDNCSEVSDEGYRSLGAVQSSTANGNSASTQSSPTVADCQKQPPKTEPEERSGVETDSIETGLRKVIRKDRLASPLRVSSPSRSVASSSTGDRTPRAGSVARENSNLSKTSSGSKTPKDSNSSPEGSPLNRSGSMRNRGNGNYGTVRKSTPTGSLSKALSPIPIPNSTKTSVGGSATWNGRQTRRRASIQTDTFLDPRSTPATCATTPNFSRKSPGRQSLQSRPSLNGGIQYDRNGRRIRTSATGTASLQSSPTKATNPLLDQILQKLGDLKDERQMVQKLQGLLKDYQASSTDHAANMDFAKMWVDSNGTMTVPQDVQVSVSPRKDPKPQEGCSRIPVPRTVSYKRPMSVASDSV</sequence>
<comment type="caution">
    <text evidence="7">The sequence shown here is derived from an EMBL/GenBank/DDBJ whole genome shotgun (WGS) entry which is preliminary data.</text>
</comment>
<evidence type="ECO:0000313" key="8">
    <source>
        <dbReference type="Proteomes" id="UP000036403"/>
    </source>
</evidence>
<feature type="compositionally biased region" description="Polar residues" evidence="5">
    <location>
        <begin position="306"/>
        <end position="316"/>
    </location>
</feature>
<organism evidence="7 8">
    <name type="scientific">Lasius niger</name>
    <name type="common">Black garden ant</name>
    <dbReference type="NCBI Taxonomy" id="67767"/>
    <lineage>
        <taxon>Eukaryota</taxon>
        <taxon>Metazoa</taxon>
        <taxon>Ecdysozoa</taxon>
        <taxon>Arthropoda</taxon>
        <taxon>Hexapoda</taxon>
        <taxon>Insecta</taxon>
        <taxon>Pterygota</taxon>
        <taxon>Neoptera</taxon>
        <taxon>Endopterygota</taxon>
        <taxon>Hymenoptera</taxon>
        <taxon>Apocrita</taxon>
        <taxon>Aculeata</taxon>
        <taxon>Formicoidea</taxon>
        <taxon>Formicidae</taxon>
        <taxon>Formicinae</taxon>
        <taxon>Lasius</taxon>
        <taxon>Lasius</taxon>
    </lineage>
</organism>
<feature type="compositionally biased region" description="Polar residues" evidence="5">
    <location>
        <begin position="359"/>
        <end position="384"/>
    </location>
</feature>
<dbReference type="SUPFAM" id="SSF143575">
    <property type="entry name" value="GAS2 domain-like"/>
    <property type="match status" value="1"/>
</dbReference>
<dbReference type="Gene3D" id="3.30.920.20">
    <property type="entry name" value="Gas2-like domain"/>
    <property type="match status" value="1"/>
</dbReference>
<reference evidence="7 8" key="1">
    <citation type="submission" date="2015-04" db="EMBL/GenBank/DDBJ databases">
        <title>Lasius niger genome sequencing.</title>
        <authorList>
            <person name="Konorov E.A."/>
            <person name="Nikitin M.A."/>
            <person name="Kirill M.V."/>
            <person name="Chang P."/>
        </authorList>
    </citation>
    <scope>NUCLEOTIDE SEQUENCE [LARGE SCALE GENOMIC DNA]</scope>
    <source>
        <tissue evidence="7">Whole</tissue>
    </source>
</reference>
<dbReference type="PaxDb" id="67767-A0A0J7KZA9"/>
<dbReference type="STRING" id="67767.A0A0J7KZA9"/>
<evidence type="ECO:0000256" key="3">
    <source>
        <dbReference type="ARBA" id="ARBA00023212"/>
    </source>
</evidence>
<dbReference type="InterPro" id="IPR003108">
    <property type="entry name" value="GAR_dom"/>
</dbReference>
<accession>A0A0J7KZA9</accession>
<keyword evidence="2" id="KW-0963">Cytoplasm</keyword>
<dbReference type="EMBL" id="LBMM01001862">
    <property type="protein sequence ID" value="KMQ95633.1"/>
    <property type="molecule type" value="Genomic_DNA"/>
</dbReference>
<dbReference type="GO" id="GO:0051015">
    <property type="term" value="F:actin filament binding"/>
    <property type="evidence" value="ECO:0007669"/>
    <property type="project" value="TreeGrafter"/>
</dbReference>
<dbReference type="GO" id="GO:0008017">
    <property type="term" value="F:microtubule binding"/>
    <property type="evidence" value="ECO:0007669"/>
    <property type="project" value="InterPro"/>
</dbReference>
<feature type="compositionally biased region" description="Polar residues" evidence="5">
    <location>
        <begin position="261"/>
        <end position="299"/>
    </location>
</feature>
<feature type="region of interest" description="Disordered" evidence="5">
    <location>
        <begin position="102"/>
        <end position="396"/>
    </location>
</feature>
<dbReference type="OrthoDB" id="206130at2759"/>
<evidence type="ECO:0000313" key="7">
    <source>
        <dbReference type="EMBL" id="KMQ95633.1"/>
    </source>
</evidence>